<name>A0A9K3CXD0_9EUKA</name>
<dbReference type="EMBL" id="BDIP01001600">
    <property type="protein sequence ID" value="GIQ84737.1"/>
    <property type="molecule type" value="Genomic_DNA"/>
</dbReference>
<protein>
    <submittedName>
        <fullName evidence="2">Uncharacterized protein</fullName>
    </submittedName>
</protein>
<evidence type="ECO:0000256" key="1">
    <source>
        <dbReference type="SAM" id="MobiDB-lite"/>
    </source>
</evidence>
<proteinExistence type="predicted"/>
<feature type="compositionally biased region" description="Pro residues" evidence="1">
    <location>
        <begin position="24"/>
        <end position="36"/>
    </location>
</feature>
<keyword evidence="3" id="KW-1185">Reference proteome</keyword>
<evidence type="ECO:0000313" key="3">
    <source>
        <dbReference type="Proteomes" id="UP000265618"/>
    </source>
</evidence>
<accession>A0A9K3CXD0</accession>
<feature type="region of interest" description="Disordered" evidence="1">
    <location>
        <begin position="14"/>
        <end position="36"/>
    </location>
</feature>
<comment type="caution">
    <text evidence="2">The sequence shown here is derived from an EMBL/GenBank/DDBJ whole genome shotgun (WGS) entry which is preliminary data.</text>
</comment>
<gene>
    <name evidence="2" type="ORF">KIPB_006286</name>
</gene>
<evidence type="ECO:0000313" key="2">
    <source>
        <dbReference type="EMBL" id="GIQ84737.1"/>
    </source>
</evidence>
<sequence length="325" mass="33881">MSLPELAALCRLVEREGNPATPGAAPPSPPPPPPDPTFAEDCAEIAGLRQALLNRERVTSQLALTVSTLTAVIADAAPVVEAAVRIRQERDAVDASASDMAQEIAALRHIQRGCAAESALVSILATPSISRSMSIGGTGSGSPVRQGSILSAPSLKVVSSVVQVQQFLRERSTCPGFERHLLSVSARLRAAYTRMGQEITSLLLSPSGFPGHTDRESGAGEEGLPFTGLRKAAPLVRPAIALLETCAQTDSAARQVVLGVLHSCLGSRRHAVSSYLAREGGKTQQSGGGMASSVLAAEARGMARLFHLDALAPDCPWVPPMCMEG</sequence>
<dbReference type="AlphaFoldDB" id="A0A9K3CXD0"/>
<dbReference type="Proteomes" id="UP000265618">
    <property type="component" value="Unassembled WGS sequence"/>
</dbReference>
<feature type="non-terminal residue" evidence="2">
    <location>
        <position position="325"/>
    </location>
</feature>
<organism evidence="2 3">
    <name type="scientific">Kipferlia bialata</name>
    <dbReference type="NCBI Taxonomy" id="797122"/>
    <lineage>
        <taxon>Eukaryota</taxon>
        <taxon>Metamonada</taxon>
        <taxon>Carpediemonas-like organisms</taxon>
        <taxon>Kipferlia</taxon>
    </lineage>
</organism>
<reference evidence="2 3" key="1">
    <citation type="journal article" date="2018" name="PLoS ONE">
        <title>The draft genome of Kipferlia bialata reveals reductive genome evolution in fornicate parasites.</title>
        <authorList>
            <person name="Tanifuji G."/>
            <person name="Takabayashi S."/>
            <person name="Kume K."/>
            <person name="Takagi M."/>
            <person name="Nakayama T."/>
            <person name="Kamikawa R."/>
            <person name="Inagaki Y."/>
            <person name="Hashimoto T."/>
        </authorList>
    </citation>
    <scope>NUCLEOTIDE SEQUENCE [LARGE SCALE GENOMIC DNA]</scope>
    <source>
        <strain evidence="2">NY0173</strain>
    </source>
</reference>